<dbReference type="Pfam" id="PF04932">
    <property type="entry name" value="Wzy_C"/>
    <property type="match status" value="1"/>
</dbReference>
<keyword evidence="8" id="KW-1185">Reference proteome</keyword>
<evidence type="ECO:0000313" key="8">
    <source>
        <dbReference type="Proteomes" id="UP000624703"/>
    </source>
</evidence>
<evidence type="ECO:0000256" key="3">
    <source>
        <dbReference type="ARBA" id="ARBA00022989"/>
    </source>
</evidence>
<keyword evidence="2 5" id="KW-0812">Transmembrane</keyword>
<feature type="domain" description="O-antigen ligase-related" evidence="6">
    <location>
        <begin position="199"/>
        <end position="340"/>
    </location>
</feature>
<comment type="caution">
    <text evidence="7">The sequence shown here is derived from an EMBL/GenBank/DDBJ whole genome shotgun (WGS) entry which is preliminary data.</text>
</comment>
<feature type="transmembrane region" description="Helical" evidence="5">
    <location>
        <begin position="45"/>
        <end position="66"/>
    </location>
</feature>
<keyword evidence="7" id="KW-0436">Ligase</keyword>
<dbReference type="PANTHER" id="PTHR37422">
    <property type="entry name" value="TEICHURONIC ACID BIOSYNTHESIS PROTEIN TUAE"/>
    <property type="match status" value="1"/>
</dbReference>
<comment type="subcellular location">
    <subcellularLocation>
        <location evidence="1">Membrane</location>
        <topology evidence="1">Multi-pass membrane protein</topology>
    </subcellularLocation>
</comment>
<feature type="transmembrane region" description="Helical" evidence="5">
    <location>
        <begin position="235"/>
        <end position="252"/>
    </location>
</feature>
<evidence type="ECO:0000259" key="6">
    <source>
        <dbReference type="Pfam" id="PF04932"/>
    </source>
</evidence>
<feature type="transmembrane region" description="Helical" evidence="5">
    <location>
        <begin position="101"/>
        <end position="118"/>
    </location>
</feature>
<dbReference type="GO" id="GO:0016874">
    <property type="term" value="F:ligase activity"/>
    <property type="evidence" value="ECO:0007669"/>
    <property type="project" value="UniProtKB-KW"/>
</dbReference>
<feature type="transmembrane region" description="Helical" evidence="5">
    <location>
        <begin position="214"/>
        <end position="230"/>
    </location>
</feature>
<evidence type="ECO:0000256" key="5">
    <source>
        <dbReference type="SAM" id="Phobius"/>
    </source>
</evidence>
<proteinExistence type="predicted"/>
<feature type="transmembrane region" description="Helical" evidence="5">
    <location>
        <begin position="130"/>
        <end position="149"/>
    </location>
</feature>
<dbReference type="EMBL" id="JAENIM010000022">
    <property type="protein sequence ID" value="MBK1790521.1"/>
    <property type="molecule type" value="Genomic_DNA"/>
</dbReference>
<feature type="transmembrane region" description="Helical" evidence="5">
    <location>
        <begin position="321"/>
        <end position="340"/>
    </location>
</feature>
<dbReference type="AlphaFoldDB" id="A0A8J7MCH2"/>
<keyword evidence="4 5" id="KW-0472">Membrane</keyword>
<evidence type="ECO:0000256" key="1">
    <source>
        <dbReference type="ARBA" id="ARBA00004141"/>
    </source>
</evidence>
<gene>
    <name evidence="7" type="ORF">JIN82_05040</name>
</gene>
<evidence type="ECO:0000313" key="7">
    <source>
        <dbReference type="EMBL" id="MBK1790521.1"/>
    </source>
</evidence>
<dbReference type="InterPro" id="IPR051533">
    <property type="entry name" value="WaaL-like"/>
</dbReference>
<feature type="transmembrane region" description="Helical" evidence="5">
    <location>
        <begin position="190"/>
        <end position="208"/>
    </location>
</feature>
<dbReference type="Proteomes" id="UP000624703">
    <property type="component" value="Unassembled WGS sequence"/>
</dbReference>
<dbReference type="InterPro" id="IPR007016">
    <property type="entry name" value="O-antigen_ligase-rel_domated"/>
</dbReference>
<evidence type="ECO:0000256" key="2">
    <source>
        <dbReference type="ARBA" id="ARBA00022692"/>
    </source>
</evidence>
<protein>
    <submittedName>
        <fullName evidence="7">O-antigen ligase family protein</fullName>
    </submittedName>
</protein>
<feature type="transmembrane region" description="Helical" evidence="5">
    <location>
        <begin position="71"/>
        <end position="89"/>
    </location>
</feature>
<accession>A0A8J7MCH2</accession>
<keyword evidence="3 5" id="KW-1133">Transmembrane helix</keyword>
<dbReference type="PANTHER" id="PTHR37422:SF13">
    <property type="entry name" value="LIPOPOLYSACCHARIDE BIOSYNTHESIS PROTEIN PA4999-RELATED"/>
    <property type="match status" value="1"/>
</dbReference>
<reference evidence="7" key="1">
    <citation type="submission" date="2021-01" db="EMBL/GenBank/DDBJ databases">
        <title>Modified the classification status of verrucomicrobia.</title>
        <authorList>
            <person name="Feng X."/>
        </authorList>
    </citation>
    <scope>NUCLEOTIDE SEQUENCE</scope>
    <source>
        <strain evidence="7">_KCTC 22039</strain>
    </source>
</reference>
<organism evidence="7 8">
    <name type="scientific">Persicirhabdus sediminis</name>
    <dbReference type="NCBI Taxonomy" id="454144"/>
    <lineage>
        <taxon>Bacteria</taxon>
        <taxon>Pseudomonadati</taxon>
        <taxon>Verrucomicrobiota</taxon>
        <taxon>Verrucomicrobiia</taxon>
        <taxon>Verrucomicrobiales</taxon>
        <taxon>Verrucomicrobiaceae</taxon>
        <taxon>Persicirhabdus</taxon>
    </lineage>
</organism>
<evidence type="ECO:0000256" key="4">
    <source>
        <dbReference type="ARBA" id="ARBA00023136"/>
    </source>
</evidence>
<feature type="transmembrane region" description="Helical" evidence="5">
    <location>
        <begin position="161"/>
        <end position="183"/>
    </location>
</feature>
<name>A0A8J7MCH2_9BACT</name>
<feature type="transmembrane region" description="Helical" evidence="5">
    <location>
        <begin position="20"/>
        <end position="39"/>
    </location>
</feature>
<sequence length="424" mass="47647">MQYYQNYISKFQKRAEICSYLCAVGLALFALITIVAPAHKIGSSLFTILIISPVVLLQPASFYQLFRGSSLFKWVLVLLGYIFVSVLWGESVSDTGDVFGYFRRVCYVVFFILAYHQAAPVFGQYRRLAYGLLIIACIGISHDIIQFLIDFQPQARLDHYFSFIHANHSVRVYGLAAFFMLLLHMRDKSIGLAGLDMSLLVICFTAVLLTSSRGGILGVLIMLAMYILLMRDKRVIVPILALMVAFGCYFWLSSYAETSFAGEEKRILTSAEGLVDRKDSGRIAFWQQLLGRMHANEYIFGKGLLANDACLYNPLGFPHSHSVYLAAFFHGGFFGLFLLISVSIKTLVQAGLELKHHQIKILLLLGLGGLPLCVDGRGVVDVVYKFSPDVLIFWIPVGMAIHNEFTRKETLKTLISQLRDLKTR</sequence>
<dbReference type="GO" id="GO:0016020">
    <property type="term" value="C:membrane"/>
    <property type="evidence" value="ECO:0007669"/>
    <property type="project" value="UniProtKB-SubCell"/>
</dbReference>